<organism evidence="1 2">
    <name type="scientific">Velamenicoccus archaeovorus</name>
    <dbReference type="NCBI Taxonomy" id="1930593"/>
    <lineage>
        <taxon>Bacteria</taxon>
        <taxon>Pseudomonadati</taxon>
        <taxon>Candidatus Omnitrophota</taxon>
        <taxon>Candidatus Velamenicoccus</taxon>
    </lineage>
</organism>
<protein>
    <submittedName>
        <fullName evidence="1">Uncharacterized protein</fullName>
    </submittedName>
</protein>
<name>A0A410P6V5_VELA1</name>
<evidence type="ECO:0000313" key="2">
    <source>
        <dbReference type="Proteomes" id="UP000287243"/>
    </source>
</evidence>
<dbReference type="RefSeq" id="WP_128700845.1">
    <property type="nucleotide sequence ID" value="NZ_CP019384.1"/>
</dbReference>
<dbReference type="Proteomes" id="UP000287243">
    <property type="component" value="Chromosome"/>
</dbReference>
<proteinExistence type="predicted"/>
<evidence type="ECO:0000313" key="1">
    <source>
        <dbReference type="EMBL" id="QAT17880.1"/>
    </source>
</evidence>
<dbReference type="EMBL" id="CP019384">
    <property type="protein sequence ID" value="QAT17880.1"/>
    <property type="molecule type" value="Genomic_DNA"/>
</dbReference>
<dbReference type="AlphaFoldDB" id="A0A410P6V5"/>
<sequence length="96" mass="10318">MGKVINHEEIIVDDVARSLTPSIYDPGIGVPASFALIHAEGGQMRYFVNGQNPTPSSGALLEDGDIVELPSIYHIKDFRVIKTGSESGKITATYEA</sequence>
<reference evidence="1 2" key="1">
    <citation type="submission" date="2017-01" db="EMBL/GenBank/DDBJ databases">
        <title>First insights into the biology of 'candidatus Vampirococcus archaeovorus'.</title>
        <authorList>
            <person name="Kizina J."/>
            <person name="Jordan S."/>
            <person name="Stueber K."/>
            <person name="Reinhardt R."/>
            <person name="Harder J."/>
        </authorList>
    </citation>
    <scope>NUCLEOTIDE SEQUENCE [LARGE SCALE GENOMIC DNA]</scope>
    <source>
        <strain evidence="1 2">LiM</strain>
    </source>
</reference>
<keyword evidence="2" id="KW-1185">Reference proteome</keyword>
<dbReference type="KEGG" id="vai:BU251_09165"/>
<gene>
    <name evidence="1" type="ORF">BU251_09165</name>
</gene>
<accession>A0A410P6V5</accession>